<dbReference type="PROSITE" id="PS00196">
    <property type="entry name" value="COPPER_BLUE"/>
    <property type="match status" value="1"/>
</dbReference>
<dbReference type="InterPro" id="IPR028871">
    <property type="entry name" value="BlueCu_1_BS"/>
</dbReference>
<feature type="domain" description="Pyrrolo-quinoline quinone repeat" evidence="10">
    <location>
        <begin position="376"/>
        <end position="581"/>
    </location>
</feature>
<dbReference type="PANTHER" id="PTHR34512">
    <property type="entry name" value="CELL SURFACE PROTEIN"/>
    <property type="match status" value="1"/>
</dbReference>
<evidence type="ECO:0000256" key="5">
    <source>
        <dbReference type="ARBA" id="ARBA00022982"/>
    </source>
</evidence>
<dbReference type="Proteomes" id="UP000198775">
    <property type="component" value="Unassembled WGS sequence"/>
</dbReference>
<feature type="domain" description="Blue (type 1) copper" evidence="9">
    <location>
        <begin position="69"/>
        <end position="155"/>
    </location>
</feature>
<dbReference type="PANTHER" id="PTHR34512:SF30">
    <property type="entry name" value="OUTER MEMBRANE PROTEIN ASSEMBLY FACTOR BAMB"/>
    <property type="match status" value="1"/>
</dbReference>
<gene>
    <name evidence="11" type="ORF">SAMN05216388_1006184</name>
</gene>
<evidence type="ECO:0000313" key="12">
    <source>
        <dbReference type="Proteomes" id="UP000198775"/>
    </source>
</evidence>
<evidence type="ECO:0000259" key="10">
    <source>
        <dbReference type="Pfam" id="PF13360"/>
    </source>
</evidence>
<feature type="binding site" evidence="7">
    <location>
        <position position="149"/>
    </location>
    <ligand>
        <name>Cu cation</name>
        <dbReference type="ChEBI" id="CHEBI:23378"/>
    </ligand>
</feature>
<keyword evidence="3 7" id="KW-0479">Metal-binding</keyword>
<reference evidence="12" key="1">
    <citation type="submission" date="2016-10" db="EMBL/GenBank/DDBJ databases">
        <authorList>
            <person name="Varghese N."/>
            <person name="Submissions S."/>
        </authorList>
    </citation>
    <scope>NUCLEOTIDE SEQUENCE [LARGE SCALE GENOMIC DNA]</scope>
    <source>
        <strain evidence="12">IBRC-M 10043</strain>
    </source>
</reference>
<dbReference type="Pfam" id="PF13360">
    <property type="entry name" value="PQQ_2"/>
    <property type="match status" value="2"/>
</dbReference>
<dbReference type="InterPro" id="IPR002386">
    <property type="entry name" value="Amicyanin/Pseudoazurin"/>
</dbReference>
<protein>
    <submittedName>
        <fullName evidence="11">Halocyanin domain-containing protein</fullName>
    </submittedName>
</protein>
<dbReference type="PRINTS" id="PR00155">
    <property type="entry name" value="AMICYANIN"/>
</dbReference>
<feature type="compositionally biased region" description="Gly residues" evidence="8">
    <location>
        <begin position="29"/>
        <end position="40"/>
    </location>
</feature>
<dbReference type="NCBIfam" id="TIGR03102">
    <property type="entry name" value="halo_cynanin"/>
    <property type="match status" value="1"/>
</dbReference>
<keyword evidence="12" id="KW-1185">Reference proteome</keyword>
<evidence type="ECO:0000256" key="2">
    <source>
        <dbReference type="ARBA" id="ARBA00022448"/>
    </source>
</evidence>
<comment type="cofactor">
    <cofactor evidence="7">
        <name>Cu cation</name>
        <dbReference type="ChEBI" id="CHEBI:23378"/>
    </cofactor>
    <text evidence="7">Binds 1 copper ion per subunit.</text>
</comment>
<dbReference type="SUPFAM" id="SSF50998">
    <property type="entry name" value="Quinoprotein alcohol dehydrogenase-like"/>
    <property type="match status" value="1"/>
</dbReference>
<dbReference type="GO" id="GO:0005507">
    <property type="term" value="F:copper ion binding"/>
    <property type="evidence" value="ECO:0007669"/>
    <property type="project" value="InterPro"/>
</dbReference>
<evidence type="ECO:0000256" key="8">
    <source>
        <dbReference type="SAM" id="MobiDB-lite"/>
    </source>
</evidence>
<evidence type="ECO:0000256" key="6">
    <source>
        <dbReference type="ARBA" id="ARBA00023008"/>
    </source>
</evidence>
<dbReference type="InterPro" id="IPR017533">
    <property type="entry name" value="Halocyanin"/>
</dbReference>
<dbReference type="Gene3D" id="2.60.40.420">
    <property type="entry name" value="Cupredoxins - blue copper proteins"/>
    <property type="match status" value="1"/>
</dbReference>
<dbReference type="CDD" id="cd04220">
    <property type="entry name" value="Halocyanin"/>
    <property type="match status" value="1"/>
</dbReference>
<comment type="subcellular location">
    <subcellularLocation>
        <location evidence="1">Periplasm</location>
    </subcellularLocation>
</comment>
<name>A0A1H8KTY0_9EURY</name>
<dbReference type="InterPro" id="IPR011047">
    <property type="entry name" value="Quinoprotein_ADH-like_sf"/>
</dbReference>
<dbReference type="InterPro" id="IPR008972">
    <property type="entry name" value="Cupredoxin"/>
</dbReference>
<evidence type="ECO:0000256" key="4">
    <source>
        <dbReference type="ARBA" id="ARBA00022764"/>
    </source>
</evidence>
<feature type="domain" description="Pyrrolo-quinoline quinone repeat" evidence="10">
    <location>
        <begin position="239"/>
        <end position="327"/>
    </location>
</feature>
<keyword evidence="4" id="KW-0574">Periplasm</keyword>
<dbReference type="InterPro" id="IPR002372">
    <property type="entry name" value="PQQ_rpt_dom"/>
</dbReference>
<feature type="region of interest" description="Disordered" evidence="8">
    <location>
        <begin position="28"/>
        <end position="52"/>
    </location>
</feature>
<dbReference type="Pfam" id="PF00127">
    <property type="entry name" value="Copper-bind"/>
    <property type="match status" value="1"/>
</dbReference>
<dbReference type="OrthoDB" id="11088at2157"/>
<dbReference type="GO" id="GO:0042597">
    <property type="term" value="C:periplasmic space"/>
    <property type="evidence" value="ECO:0007669"/>
    <property type="project" value="UniProtKB-SubCell"/>
</dbReference>
<dbReference type="EMBL" id="FOCX01000006">
    <property type="protein sequence ID" value="SEN96337.1"/>
    <property type="molecule type" value="Genomic_DNA"/>
</dbReference>
<feature type="binding site" evidence="7">
    <location>
        <position position="105"/>
    </location>
    <ligand>
        <name>Cu cation</name>
        <dbReference type="ChEBI" id="CHEBI:23378"/>
    </ligand>
</feature>
<evidence type="ECO:0000313" key="11">
    <source>
        <dbReference type="EMBL" id="SEN96337.1"/>
    </source>
</evidence>
<dbReference type="InterPro" id="IPR000923">
    <property type="entry name" value="BlueCu_1"/>
</dbReference>
<evidence type="ECO:0000256" key="7">
    <source>
        <dbReference type="PIRSR" id="PIRSR602386-1"/>
    </source>
</evidence>
<evidence type="ECO:0000256" key="3">
    <source>
        <dbReference type="ARBA" id="ARBA00022723"/>
    </source>
</evidence>
<dbReference type="GO" id="GO:0009055">
    <property type="term" value="F:electron transfer activity"/>
    <property type="evidence" value="ECO:0007669"/>
    <property type="project" value="InterPro"/>
</dbReference>
<dbReference type="SMART" id="SM00564">
    <property type="entry name" value="PQQ"/>
    <property type="match status" value="7"/>
</dbReference>
<keyword evidence="2" id="KW-0813">Transport</keyword>
<evidence type="ECO:0000256" key="1">
    <source>
        <dbReference type="ARBA" id="ARBA00004418"/>
    </source>
</evidence>
<dbReference type="SUPFAM" id="SSF49503">
    <property type="entry name" value="Cupredoxins"/>
    <property type="match status" value="1"/>
</dbReference>
<dbReference type="InterPro" id="IPR018391">
    <property type="entry name" value="PQQ_b-propeller_rpt"/>
</dbReference>
<keyword evidence="6 7" id="KW-0186">Copper</keyword>
<dbReference type="Gene3D" id="2.130.10.10">
    <property type="entry name" value="YVTN repeat-like/Quinoprotein amine dehydrogenase"/>
    <property type="match status" value="2"/>
</dbReference>
<proteinExistence type="predicted"/>
<dbReference type="AlphaFoldDB" id="A0A1H8KTY0"/>
<dbReference type="RefSeq" id="WP_092659193.1">
    <property type="nucleotide sequence ID" value="NZ_FOCX01000006.1"/>
</dbReference>
<feature type="region of interest" description="Disordered" evidence="8">
    <location>
        <begin position="574"/>
        <end position="598"/>
    </location>
</feature>
<organism evidence="11 12">
    <name type="scientific">Halorientalis persicus</name>
    <dbReference type="NCBI Taxonomy" id="1367881"/>
    <lineage>
        <taxon>Archaea</taxon>
        <taxon>Methanobacteriati</taxon>
        <taxon>Methanobacteriota</taxon>
        <taxon>Stenosarchaea group</taxon>
        <taxon>Halobacteria</taxon>
        <taxon>Halobacteriales</taxon>
        <taxon>Haloarculaceae</taxon>
        <taxon>Halorientalis</taxon>
    </lineage>
</organism>
<feature type="binding site" evidence="7">
    <location>
        <position position="141"/>
    </location>
    <ligand>
        <name>Cu cation</name>
        <dbReference type="ChEBI" id="CHEBI:23378"/>
    </ligand>
</feature>
<sequence length="623" mass="66003">MSDSFTRRATLGAAASVLGWTALSVGSSGQEGGGGGGGQGAPPDFGGWLDGANNYDGTVVDRRGQADVTVRVAAGEDDFGFDPAAVHVDTGATVRWEWTGDHGSHTVTSTNRRPLNSEPFQEPGVHYEHTFEEDGIYPYQCLPHKGLGMKGAIVVGTDYPRRAVTATPTPTPRPTAEGEWPAASGIAWPEAGFDAANTRYLPAGGPSESVQASGRLEVTEPILGIVSGDGMLFVSRPEKVMAVDATTGQRRWEHTAEWPLAYRDGRLYAARNPRWTRERSETNTLRAQVVCFDAERGGLRWQRQIPNGPISALSLADGRLVVGATGGNGVLDPATGDQRWWKRTEDTVSGVAVRDGRLYVSASANFGTNGRDPRLRLRAYDIESGARQWRFERASYPPTAPVVADGRVFVGSESHAVHARDAASGDAVWTARLGSAVTGLAVANGRVYAGCHDYHLYAFAAESGDRQWRTRTRGTVGPPTVGSGDDGSSAAGLVYAANLGAVGGFDEDGDPERTRAVHGFDPATGEPRWTTELGRWQDTGQTPADVHIAPLLTDGTLYVPENRTRDPHRLQVVTGASARGDEERTATPADAATSTGTGAGFTAVGTALAMLGVAGLRQWRGGD</sequence>
<accession>A0A1H8KTY0</accession>
<evidence type="ECO:0000259" key="9">
    <source>
        <dbReference type="Pfam" id="PF00127"/>
    </source>
</evidence>
<feature type="binding site" evidence="7">
    <location>
        <position position="144"/>
    </location>
    <ligand>
        <name>Cu cation</name>
        <dbReference type="ChEBI" id="CHEBI:23378"/>
    </ligand>
</feature>
<dbReference type="InterPro" id="IPR015943">
    <property type="entry name" value="WD40/YVTN_repeat-like_dom_sf"/>
</dbReference>
<feature type="compositionally biased region" description="Low complexity" evidence="8">
    <location>
        <begin position="586"/>
        <end position="598"/>
    </location>
</feature>
<keyword evidence="5" id="KW-0249">Electron transport</keyword>